<sequence length="96" mass="11178">MTDLSELDVLHLEKHAALFWLNKIVDSRPIPREAMIERVTSVMRVCKEMETPPPGSTPEEWDWEVTLRYPYIESLGLQILQKLSLDDDQPWGEEIA</sequence>
<proteinExistence type="predicted"/>
<reference evidence="1 2" key="1">
    <citation type="journal article" date="2016" name="Syst. Appl. Microbiol.">
        <title>Pararhizobium polonicum sp. nov. isolated from tumors on stone fruit rootstocks.</title>
        <authorList>
            <person name="Pulawska J."/>
            <person name="Kuzmanovic N."/>
            <person name="Willems A."/>
            <person name="Pothier J.F."/>
        </authorList>
    </citation>
    <scope>NUCLEOTIDE SEQUENCE [LARGE SCALE GENOMIC DNA]</scope>
    <source>
        <strain evidence="1 2">F5.1</strain>
    </source>
</reference>
<evidence type="ECO:0000313" key="2">
    <source>
        <dbReference type="Proteomes" id="UP000093111"/>
    </source>
</evidence>
<evidence type="ECO:0000313" key="1">
    <source>
        <dbReference type="EMBL" id="OBZ96730.1"/>
    </source>
</evidence>
<name>A0A1C7P672_9HYPH</name>
<keyword evidence="2" id="KW-1185">Reference proteome</keyword>
<accession>A0A1C7P672</accession>
<dbReference type="RefSeq" id="WP_068951531.1">
    <property type="nucleotide sequence ID" value="NZ_LGLV01000004.1"/>
</dbReference>
<dbReference type="OrthoDB" id="8116795at2"/>
<dbReference type="EMBL" id="LGLV01000004">
    <property type="protein sequence ID" value="OBZ96730.1"/>
    <property type="molecule type" value="Genomic_DNA"/>
</dbReference>
<dbReference type="Proteomes" id="UP000093111">
    <property type="component" value="Unassembled WGS sequence"/>
</dbReference>
<organism evidence="1 2">
    <name type="scientific">Pararhizobium polonicum</name>
    <dbReference type="NCBI Taxonomy" id="1612624"/>
    <lineage>
        <taxon>Bacteria</taxon>
        <taxon>Pseudomonadati</taxon>
        <taxon>Pseudomonadota</taxon>
        <taxon>Alphaproteobacteria</taxon>
        <taxon>Hyphomicrobiales</taxon>
        <taxon>Rhizobiaceae</taxon>
        <taxon>Rhizobium/Agrobacterium group</taxon>
        <taxon>Pararhizobium</taxon>
    </lineage>
</organism>
<dbReference type="AlphaFoldDB" id="A0A1C7P672"/>
<gene>
    <name evidence="1" type="ORF">ADU59_03020</name>
</gene>
<comment type="caution">
    <text evidence="1">The sequence shown here is derived from an EMBL/GenBank/DDBJ whole genome shotgun (WGS) entry which is preliminary data.</text>
</comment>
<protein>
    <submittedName>
        <fullName evidence="1">Uncharacterized protein</fullName>
    </submittedName>
</protein>
<dbReference type="STRING" id="1612624.ADU59_03020"/>